<evidence type="ECO:0000256" key="9">
    <source>
        <dbReference type="RuleBase" id="RU000555"/>
    </source>
</evidence>
<dbReference type="InterPro" id="IPR048355">
    <property type="entry name" value="MS_C"/>
</dbReference>
<dbReference type="InterPro" id="IPR048356">
    <property type="entry name" value="MS_N"/>
</dbReference>
<dbReference type="PANTHER" id="PTHR42902">
    <property type="entry name" value="MALATE SYNTHASE"/>
    <property type="match status" value="1"/>
</dbReference>
<dbReference type="InterPro" id="IPR011076">
    <property type="entry name" value="Malate_synth_sf"/>
</dbReference>
<sequence>MGATAGLRGATSDGVRVERDVPGLAADEAATLVADVLPDEAVAFVAGLQRAFGPRRAELLDRRAERRALIVAGGTLDFLAETADVRAGDWSVAPPAPDLADRRCEITGPTDAKMVINALNSGARLFMADFEDANVPTWANLLEGQRNLTEAIAGTLTFANPDGRVYRLGERLATLVVRPRGWHLPERHVVVDGRPMSGSLFDAGLYLFRNARALVDAGRTPAFYLPKMESHLEARLWNDVFSAAENALGLARGTIRATVLIETLPAAFEMDEILYELREHSAGLNAGRWDYMFSTIKTFASRPAEFLLPDRNSVTMTVPFLRAYTELLVATCHRRGAHAIGGMAAFIPSRRDPEVNAAALAKVRADKERESGDGFDGSWVAHPDLVPVCTEVFDGVLGDAPHQLGRQRPDVHVTAADLLAVAATPGEITEAGVRSNISVGLRYLESWLRGTGAVGIDNLMEDAATAEISRSQLYQWVAAGARLADGRAVTAELVRAVLAEEVERLRAAPGPRPAAQGTAEETFADGRWKDAVELFERTALGEPYAEFLTLPAYDRI</sequence>
<evidence type="ECO:0000256" key="7">
    <source>
        <dbReference type="ARBA" id="ARBA00068441"/>
    </source>
</evidence>
<dbReference type="Pfam" id="PF20659">
    <property type="entry name" value="MS_C"/>
    <property type="match status" value="1"/>
</dbReference>
<evidence type="ECO:0000313" key="13">
    <source>
        <dbReference type="EMBL" id="MBL7628055.1"/>
    </source>
</evidence>
<name>A0A937RCR7_9ACTN</name>
<dbReference type="FunFam" id="3.20.20.360:FF:000001">
    <property type="entry name" value="Malate synthase"/>
    <property type="match status" value="1"/>
</dbReference>
<keyword evidence="4 9" id="KW-0816">Tricarboxylic acid cycle</keyword>
<comment type="caution">
    <text evidence="13">The sequence shown here is derived from an EMBL/GenBank/DDBJ whole genome shotgun (WGS) entry which is preliminary data.</text>
</comment>
<dbReference type="GO" id="GO:0004474">
    <property type="term" value="F:malate synthase activity"/>
    <property type="evidence" value="ECO:0007669"/>
    <property type="project" value="UniProtKB-EC"/>
</dbReference>
<dbReference type="InterPro" id="IPR046363">
    <property type="entry name" value="MS_N_TIM-barrel_dom"/>
</dbReference>
<evidence type="ECO:0000256" key="5">
    <source>
        <dbReference type="ARBA" id="ARBA00022679"/>
    </source>
</evidence>
<protein>
    <recommendedName>
        <fullName evidence="7 9">Malate synthase</fullName>
        <ecNumber evidence="2 9">2.3.3.9</ecNumber>
    </recommendedName>
</protein>
<comment type="similarity">
    <text evidence="1 9">Belongs to the malate synthase family.</text>
</comment>
<dbReference type="EC" id="2.3.3.9" evidence="2 9"/>
<evidence type="ECO:0000256" key="8">
    <source>
        <dbReference type="PIRSR" id="PIRSR001363-1"/>
    </source>
</evidence>
<keyword evidence="5 9" id="KW-0808">Transferase</keyword>
<dbReference type="Pfam" id="PF20656">
    <property type="entry name" value="MS_N"/>
    <property type="match status" value="1"/>
</dbReference>
<evidence type="ECO:0000256" key="3">
    <source>
        <dbReference type="ARBA" id="ARBA00022435"/>
    </source>
</evidence>
<dbReference type="PIRSF" id="PIRSF001363">
    <property type="entry name" value="Malate_synth"/>
    <property type="match status" value="1"/>
</dbReference>
<keyword evidence="14" id="KW-1185">Reference proteome</keyword>
<dbReference type="PANTHER" id="PTHR42902:SF1">
    <property type="entry name" value="MALATE SYNTHASE 1-RELATED"/>
    <property type="match status" value="1"/>
</dbReference>
<dbReference type="Gene3D" id="1.20.1220.12">
    <property type="entry name" value="Malate synthase, domain III"/>
    <property type="match status" value="1"/>
</dbReference>
<dbReference type="InterPro" id="IPR019830">
    <property type="entry name" value="Malate_synthase_CS"/>
</dbReference>
<dbReference type="PROSITE" id="PS00510">
    <property type="entry name" value="MALATE_SYNTHASE"/>
    <property type="match status" value="1"/>
</dbReference>
<dbReference type="GO" id="GO:0006097">
    <property type="term" value="P:glyoxylate cycle"/>
    <property type="evidence" value="ECO:0007669"/>
    <property type="project" value="UniProtKB-KW"/>
</dbReference>
<evidence type="ECO:0000313" key="14">
    <source>
        <dbReference type="Proteomes" id="UP000604475"/>
    </source>
</evidence>
<organism evidence="13 14">
    <name type="scientific">Frankia nepalensis</name>
    <dbReference type="NCBI Taxonomy" id="1836974"/>
    <lineage>
        <taxon>Bacteria</taxon>
        <taxon>Bacillati</taxon>
        <taxon>Actinomycetota</taxon>
        <taxon>Actinomycetes</taxon>
        <taxon>Frankiales</taxon>
        <taxon>Frankiaceae</taxon>
        <taxon>Frankia</taxon>
    </lineage>
</organism>
<dbReference type="SUPFAM" id="SSF51645">
    <property type="entry name" value="Malate synthase G"/>
    <property type="match status" value="1"/>
</dbReference>
<comment type="catalytic activity">
    <reaction evidence="6 9">
        <text>glyoxylate + acetyl-CoA + H2O = (S)-malate + CoA + H(+)</text>
        <dbReference type="Rhea" id="RHEA:18181"/>
        <dbReference type="ChEBI" id="CHEBI:15377"/>
        <dbReference type="ChEBI" id="CHEBI:15378"/>
        <dbReference type="ChEBI" id="CHEBI:15589"/>
        <dbReference type="ChEBI" id="CHEBI:36655"/>
        <dbReference type="ChEBI" id="CHEBI:57287"/>
        <dbReference type="ChEBI" id="CHEBI:57288"/>
        <dbReference type="EC" id="2.3.3.9"/>
    </reaction>
</comment>
<reference evidence="13" key="1">
    <citation type="submission" date="2020-12" db="EMBL/GenBank/DDBJ databases">
        <title>Genomic characterization of non-nitrogen-fixing Frankia strains.</title>
        <authorList>
            <person name="Carlos-Shanley C."/>
            <person name="Guerra T."/>
            <person name="Hahn D."/>
        </authorList>
    </citation>
    <scope>NUCLEOTIDE SEQUENCE</scope>
    <source>
        <strain evidence="13">CN6</strain>
    </source>
</reference>
<evidence type="ECO:0000259" key="10">
    <source>
        <dbReference type="Pfam" id="PF01274"/>
    </source>
</evidence>
<dbReference type="Gene3D" id="3.20.20.360">
    <property type="entry name" value="Malate synthase, domain 3"/>
    <property type="match status" value="1"/>
</dbReference>
<dbReference type="EMBL" id="JAEACQ010000168">
    <property type="protein sequence ID" value="MBL7628055.1"/>
    <property type="molecule type" value="Genomic_DNA"/>
</dbReference>
<evidence type="ECO:0000256" key="4">
    <source>
        <dbReference type="ARBA" id="ARBA00022532"/>
    </source>
</evidence>
<proteinExistence type="inferred from homology"/>
<comment type="pathway">
    <text evidence="9">Carbohydrate metabolism; glyoxylate cycle; (S)-malate from isocitrate: step 2/2.</text>
</comment>
<dbReference type="InterPro" id="IPR001465">
    <property type="entry name" value="Malate_synthase_TIM"/>
</dbReference>
<dbReference type="NCBIfam" id="TIGR01344">
    <property type="entry name" value="malate_syn_A"/>
    <property type="match status" value="1"/>
</dbReference>
<feature type="domain" description="Malate synthase TIM barrel" evidence="10">
    <location>
        <begin position="174"/>
        <end position="420"/>
    </location>
</feature>
<accession>A0A937RCR7</accession>
<evidence type="ECO:0000259" key="11">
    <source>
        <dbReference type="Pfam" id="PF20656"/>
    </source>
</evidence>
<dbReference type="RefSeq" id="WP_203006484.1">
    <property type="nucleotide sequence ID" value="NZ_JADWYU010000103.1"/>
</dbReference>
<dbReference type="GO" id="GO:0005737">
    <property type="term" value="C:cytoplasm"/>
    <property type="evidence" value="ECO:0007669"/>
    <property type="project" value="TreeGrafter"/>
</dbReference>
<dbReference type="GO" id="GO:0006099">
    <property type="term" value="P:tricarboxylic acid cycle"/>
    <property type="evidence" value="ECO:0007669"/>
    <property type="project" value="UniProtKB-KW"/>
</dbReference>
<evidence type="ECO:0000256" key="1">
    <source>
        <dbReference type="ARBA" id="ARBA00006394"/>
    </source>
</evidence>
<evidence type="ECO:0000259" key="12">
    <source>
        <dbReference type="Pfam" id="PF20659"/>
    </source>
</evidence>
<gene>
    <name evidence="13" type="primary">aceB</name>
    <name evidence="13" type="ORF">I7412_12910</name>
</gene>
<evidence type="ECO:0000256" key="6">
    <source>
        <dbReference type="ARBA" id="ARBA00047918"/>
    </source>
</evidence>
<keyword evidence="13" id="KW-0012">Acyltransferase</keyword>
<keyword evidence="3 9" id="KW-0329">Glyoxylate bypass</keyword>
<dbReference type="InterPro" id="IPR044856">
    <property type="entry name" value="Malate_synth_C_sf"/>
</dbReference>
<feature type="active site" description="Proton acceptor" evidence="8">
    <location>
        <position position="178"/>
    </location>
</feature>
<feature type="domain" description="Malate synthase N-terminal" evidence="11">
    <location>
        <begin position="28"/>
        <end position="83"/>
    </location>
</feature>
<dbReference type="Proteomes" id="UP000604475">
    <property type="component" value="Unassembled WGS sequence"/>
</dbReference>
<dbReference type="InterPro" id="IPR006252">
    <property type="entry name" value="Malate_synthA"/>
</dbReference>
<dbReference type="FunFam" id="1.20.1220.12:FF:000001">
    <property type="entry name" value="Malate synthase"/>
    <property type="match status" value="1"/>
</dbReference>
<feature type="active site" description="Proton donor" evidence="8">
    <location>
        <position position="462"/>
    </location>
</feature>
<dbReference type="CDD" id="cd00727">
    <property type="entry name" value="malate_synt_A"/>
    <property type="match status" value="1"/>
</dbReference>
<dbReference type="AlphaFoldDB" id="A0A937RCR7"/>
<evidence type="ECO:0000256" key="2">
    <source>
        <dbReference type="ARBA" id="ARBA00012636"/>
    </source>
</evidence>
<feature type="domain" description="Malate synthase C-terminal" evidence="12">
    <location>
        <begin position="427"/>
        <end position="556"/>
    </location>
</feature>
<dbReference type="Pfam" id="PF01274">
    <property type="entry name" value="MS_TIM-barrel"/>
    <property type="match status" value="1"/>
</dbReference>